<dbReference type="Gene3D" id="2.40.230.20">
    <property type="entry name" value="Nucleoside-specific channel-forming protein, Tsx-like"/>
    <property type="match status" value="1"/>
</dbReference>
<dbReference type="SUPFAM" id="SSF111364">
    <property type="entry name" value="Tsx-like channel"/>
    <property type="match status" value="1"/>
</dbReference>
<reference evidence="7 8" key="1">
    <citation type="submission" date="2019-08" db="EMBL/GenBank/DDBJ databases">
        <title>Five species of Acinetobacter isolated from floral nectar and animal pollinators.</title>
        <authorList>
            <person name="Hendry T.A."/>
        </authorList>
    </citation>
    <scope>NUCLEOTIDE SEQUENCE [LARGE SCALE GENOMIC DNA]</scope>
    <source>
        <strain evidence="7 8">MD18.27</strain>
    </source>
</reference>
<sequence>MSTKLLSYIFAATATLCTVQQANSAMNTTLWGIYSNNVMFSPKPVKNAYLELEYSGQTGPIDWYGYFDAPKFFDGNQNITGVWDSKSSKLFMEHEPKVSLNRLTGKDLSVGPFKDWFIATDWIVDAGNTVLTRQNTLYYGLGTSIDTHTKLGMSVNVYAKQQWENYGAANAYTSDDGGRLQVQFFYPLYSFQNGASLNYFTFSNYDFGSKLADKTGGNTRTNEAFVSTHIFSYKLKEFGAYAGARYFHNGGQFKDGATNNWGSGDFTQKSTGWGYYLALGYHF</sequence>
<evidence type="ECO:0000256" key="4">
    <source>
        <dbReference type="ARBA" id="ARBA00023136"/>
    </source>
</evidence>
<name>A0ABU6DW06_9GAMM</name>
<gene>
    <name evidence="7" type="primary">tsx</name>
    <name evidence="7" type="ORF">I2F25_08450</name>
</gene>
<dbReference type="Proteomes" id="UP001339883">
    <property type="component" value="Unassembled WGS sequence"/>
</dbReference>
<evidence type="ECO:0000256" key="1">
    <source>
        <dbReference type="ARBA" id="ARBA00004442"/>
    </source>
</evidence>
<feature type="chain" id="PRO_5045805101" evidence="6">
    <location>
        <begin position="25"/>
        <end position="283"/>
    </location>
</feature>
<keyword evidence="8" id="KW-1185">Reference proteome</keyword>
<evidence type="ECO:0000313" key="7">
    <source>
        <dbReference type="EMBL" id="MEB5477067.1"/>
    </source>
</evidence>
<protein>
    <submittedName>
        <fullName evidence="7">Nucleoside-specific channel-forming protein Tsx</fullName>
    </submittedName>
</protein>
<dbReference type="InterPro" id="IPR036777">
    <property type="entry name" value="Channel_Tsx-like_sf"/>
</dbReference>
<feature type="signal peptide" evidence="6">
    <location>
        <begin position="1"/>
        <end position="24"/>
    </location>
</feature>
<keyword evidence="4" id="KW-0472">Membrane</keyword>
<accession>A0ABU6DW06</accession>
<dbReference type="EMBL" id="VTDN01000006">
    <property type="protein sequence ID" value="MEB5477067.1"/>
    <property type="molecule type" value="Genomic_DNA"/>
</dbReference>
<evidence type="ECO:0000256" key="2">
    <source>
        <dbReference type="ARBA" id="ARBA00008728"/>
    </source>
</evidence>
<dbReference type="RefSeq" id="WP_277094910.1">
    <property type="nucleotide sequence ID" value="NZ_VTDN01000006.1"/>
</dbReference>
<evidence type="ECO:0000256" key="5">
    <source>
        <dbReference type="ARBA" id="ARBA00023237"/>
    </source>
</evidence>
<dbReference type="InterPro" id="IPR018013">
    <property type="entry name" value="Channel_Tsx-like"/>
</dbReference>
<evidence type="ECO:0000313" key="8">
    <source>
        <dbReference type="Proteomes" id="UP001339883"/>
    </source>
</evidence>
<comment type="caution">
    <text evidence="7">The sequence shown here is derived from an EMBL/GenBank/DDBJ whole genome shotgun (WGS) entry which is preliminary data.</text>
</comment>
<keyword evidence="5" id="KW-0998">Cell outer membrane</keyword>
<comment type="subcellular location">
    <subcellularLocation>
        <location evidence="1">Cell outer membrane</location>
    </subcellularLocation>
</comment>
<dbReference type="Pfam" id="PF03502">
    <property type="entry name" value="Channel_Tsx"/>
    <property type="match status" value="1"/>
</dbReference>
<dbReference type="InterPro" id="IPR003055">
    <property type="entry name" value="Channel_Tsx"/>
</dbReference>
<evidence type="ECO:0000256" key="6">
    <source>
        <dbReference type="SAM" id="SignalP"/>
    </source>
</evidence>
<proteinExistence type="inferred from homology"/>
<dbReference type="NCBIfam" id="NF011686">
    <property type="entry name" value="PRK15106.1"/>
    <property type="match status" value="1"/>
</dbReference>
<comment type="similarity">
    <text evidence="2">Belongs to the nucleoside-specific channel-forming outer membrane porin (Tsx) (TC 1.B.10) family.</text>
</comment>
<dbReference type="PRINTS" id="PR01277">
    <property type="entry name" value="CHANNELTSX"/>
</dbReference>
<organism evidence="7 8">
    <name type="scientific">Acinetobacter pollinis</name>
    <dbReference type="NCBI Taxonomy" id="2605270"/>
    <lineage>
        <taxon>Bacteria</taxon>
        <taxon>Pseudomonadati</taxon>
        <taxon>Pseudomonadota</taxon>
        <taxon>Gammaproteobacteria</taxon>
        <taxon>Moraxellales</taxon>
        <taxon>Moraxellaceae</taxon>
        <taxon>Acinetobacter</taxon>
    </lineage>
</organism>
<keyword evidence="3 6" id="KW-0732">Signal</keyword>
<evidence type="ECO:0000256" key="3">
    <source>
        <dbReference type="ARBA" id="ARBA00022729"/>
    </source>
</evidence>